<dbReference type="KEGG" id="sre:PTSG_06885"/>
<keyword evidence="3" id="KW-1185">Reference proteome</keyword>
<accession>F2UF31</accession>
<sequence>MGDESKKHSKKKQDKKKKKASSSSAGGGGGTSPKAKKKNKKKAPAKNPITIELERIRMLEKNPTLRWEHAKQDPAKEVERLKKYKEERRQRYREHRKKVVEAAKAQRGPTFSLRPPA</sequence>
<dbReference type="RefSeq" id="XP_004992284.1">
    <property type="nucleotide sequence ID" value="XM_004992227.1"/>
</dbReference>
<dbReference type="EMBL" id="GL832971">
    <property type="protein sequence ID" value="EGD75231.1"/>
    <property type="molecule type" value="Genomic_DNA"/>
</dbReference>
<feature type="region of interest" description="Disordered" evidence="1">
    <location>
        <begin position="82"/>
        <end position="117"/>
    </location>
</feature>
<organism evidence="3">
    <name type="scientific">Salpingoeca rosetta (strain ATCC 50818 / BSB-021)</name>
    <dbReference type="NCBI Taxonomy" id="946362"/>
    <lineage>
        <taxon>Eukaryota</taxon>
        <taxon>Choanoflagellata</taxon>
        <taxon>Craspedida</taxon>
        <taxon>Salpingoecidae</taxon>
        <taxon>Salpingoeca</taxon>
    </lineage>
</organism>
<protein>
    <submittedName>
        <fullName evidence="2">Uncharacterized protein</fullName>
    </submittedName>
</protein>
<proteinExistence type="predicted"/>
<dbReference type="GeneID" id="16072843"/>
<gene>
    <name evidence="2" type="ORF">PTSG_06885</name>
</gene>
<dbReference type="Proteomes" id="UP000007799">
    <property type="component" value="Unassembled WGS sequence"/>
</dbReference>
<dbReference type="InParanoid" id="F2UF31"/>
<dbReference type="AlphaFoldDB" id="F2UF31"/>
<reference evidence="2" key="1">
    <citation type="submission" date="2009-08" db="EMBL/GenBank/DDBJ databases">
        <title>Annotation of Salpingoeca rosetta.</title>
        <authorList>
            <consortium name="The Broad Institute Genome Sequencing Platform"/>
            <person name="Russ C."/>
            <person name="Cuomo C."/>
            <person name="Burger G."/>
            <person name="Gray M.W."/>
            <person name="Holland P.W.H."/>
            <person name="King N."/>
            <person name="Lang F.B.F."/>
            <person name="Roger A.J."/>
            <person name="Ruiz-Trillo I."/>
            <person name="Young S.K."/>
            <person name="Zeng Q."/>
            <person name="Gargeya S."/>
            <person name="Alvarado L."/>
            <person name="Berlin A."/>
            <person name="Chapman S.B."/>
            <person name="Chen Z."/>
            <person name="Freedman E."/>
            <person name="Gellesch M."/>
            <person name="Goldberg J."/>
            <person name="Griggs A."/>
            <person name="Gujja S."/>
            <person name="Heilman E."/>
            <person name="Heiman D."/>
            <person name="Howarth C."/>
            <person name="Mehta T."/>
            <person name="Neiman D."/>
            <person name="Pearson M."/>
            <person name="Roberts A."/>
            <person name="Saif S."/>
            <person name="Shea T."/>
            <person name="Shenoy N."/>
            <person name="Sisk P."/>
            <person name="Stolte C."/>
            <person name="Sykes S."/>
            <person name="White J."/>
            <person name="Yandava C."/>
            <person name="Haas B."/>
            <person name="Nusbaum C."/>
            <person name="Birren B."/>
        </authorList>
    </citation>
    <scope>NUCLEOTIDE SEQUENCE [LARGE SCALE GENOMIC DNA]</scope>
    <source>
        <strain evidence="2">ATCC 50818</strain>
    </source>
</reference>
<feature type="region of interest" description="Disordered" evidence="1">
    <location>
        <begin position="1"/>
        <end position="50"/>
    </location>
</feature>
<evidence type="ECO:0000313" key="3">
    <source>
        <dbReference type="Proteomes" id="UP000007799"/>
    </source>
</evidence>
<name>F2UF31_SALR5</name>
<feature type="compositionally biased region" description="Basic residues" evidence="1">
    <location>
        <begin position="34"/>
        <end position="44"/>
    </location>
</feature>
<feature type="compositionally biased region" description="Basic residues" evidence="1">
    <location>
        <begin position="7"/>
        <end position="20"/>
    </location>
</feature>
<evidence type="ECO:0000256" key="1">
    <source>
        <dbReference type="SAM" id="MobiDB-lite"/>
    </source>
</evidence>
<evidence type="ECO:0000313" key="2">
    <source>
        <dbReference type="EMBL" id="EGD75231.1"/>
    </source>
</evidence>